<dbReference type="Proteomes" id="UP000830768">
    <property type="component" value="Chromosome 3"/>
</dbReference>
<organism evidence="1 2">
    <name type="scientific">Fusarium solani subsp. cucurbitae</name>
    <name type="common">Neocosmosporum cucurbitae</name>
    <dbReference type="NCBI Taxonomy" id="2747967"/>
    <lineage>
        <taxon>Eukaryota</taxon>
        <taxon>Fungi</taxon>
        <taxon>Dikarya</taxon>
        <taxon>Ascomycota</taxon>
        <taxon>Pezizomycotina</taxon>
        <taxon>Sordariomycetes</taxon>
        <taxon>Hypocreomycetidae</taxon>
        <taxon>Hypocreales</taxon>
        <taxon>Nectriaceae</taxon>
        <taxon>Fusarium</taxon>
        <taxon>Fusarium solani species complex</taxon>
    </lineage>
</organism>
<evidence type="ECO:0000313" key="2">
    <source>
        <dbReference type="Proteomes" id="UP000830768"/>
    </source>
</evidence>
<sequence>MSEHHPRLLALDGGGVRGLSSLQILKQLMWNINPGAPPKPCEYFDLIGGTSTGGLIAIMLGCLNMTVDECINAYLDLSDDVFQKQRHRISIRGQIQGRFDSEQLERAIKKIVVERGLDQDTLLQTPPDAKCRVFVCATSKEVNEVVRLRSYHTPRAPTRAIKIWEAGRATSAATSFFDPISVGPYGETFVDGALGANNPVNELWKEAQDLWSPLGSLEDTVQCVVSLGTGVQPFAPFRDSLFNISKSLAKMATETENTAESFVSDKRRLYDRGRYYRFNVPRGLSKVGLADLSQKGTIAAATDRYIQTQAVFCQMQACANLLKQVCQRDLRSPAANNRFGQIQKFDTSAWLFEHETYLKWSGPQTRSNPAAALLMIKGKPGVGKSVLMKEVVLANEAVLADEGPITITIHHFFSAPIEGENASPGSSISVFLRSLLGQLINKVPRKPWKDIRDWGKELQAKGDAGLWSNDRLQELIKQIVSDNKTTTDSKAIRFRIFIDAINECSDKPTEAPAYRPDAPLAILDFATTLLTAGLSAGVDIGVCISRQHLPQYGTREPEGKVIEPEKHLNGAVSKYIIGRLQELPSDELRFRLFLRLRQRSADGFLWASLVTQQILEMSETSTFEELEEFANKVPQTLDGMYQKTLATTKVSRDSQILHLFQMALGALRPMTADQFRHALAFVTEFKHESIEAWEGSSQGLQPGERFEKRLKQESRGLMEIVTFEGPLSSNEAEREIVEQVCFTQSSFKTFLRGEAGLGCLHPDFATKLEERCHLFLFKICLRVLDFCSLRGQDNVKILDYACEFWLCHAQKSDDVLETIEELPNFMRNCKTRKASRVIEKNIRQLKLAQAKEHVLLEDQSSMLVLLATMGCTCLLRQHLQTCLACNEACTPCDTDPLQYRTALNNAIIGGWLDTASYLLELRSQGDINSLVDDTTLLYDACYFGSKGSAAERFQGLEVVRFLLSRGADPAIPSLLGYEFPLHAAIVMGNKALIEELLGPQATKAEELLKARACGGWAALHVAIESGRPHHERLSVLETVLKFAPKEVGLLELRNDDGNTPMALAEKVDGPDGEDLLEAFEDFQLA</sequence>
<reference evidence="1" key="1">
    <citation type="submission" date="2021-11" db="EMBL/GenBank/DDBJ databases">
        <title>Fusarium solani-melongenae Genome sequencing and assembly.</title>
        <authorList>
            <person name="Xie S."/>
            <person name="Huang L."/>
            <person name="Zhang X."/>
        </authorList>
    </citation>
    <scope>NUCLEOTIDE SEQUENCE</scope>
    <source>
        <strain evidence="1">CRI 24-3</strain>
    </source>
</reference>
<evidence type="ECO:0000313" key="1">
    <source>
        <dbReference type="EMBL" id="UPK93005.1"/>
    </source>
</evidence>
<proteinExistence type="predicted"/>
<dbReference type="EMBL" id="CP090032">
    <property type="protein sequence ID" value="UPK93005.1"/>
    <property type="molecule type" value="Genomic_DNA"/>
</dbReference>
<name>A0ACD3YVQ4_FUSSC</name>
<gene>
    <name evidence="1" type="ORF">LCI18_003940</name>
</gene>
<keyword evidence="2" id="KW-1185">Reference proteome</keyword>
<accession>A0ACD3YVQ4</accession>
<protein>
    <submittedName>
        <fullName evidence="1">Uncharacterized protein</fullName>
    </submittedName>
</protein>